<protein>
    <recommendedName>
        <fullName evidence="7">Prealbumin-like fold domain-containing protein</fullName>
    </recommendedName>
</protein>
<dbReference type="Pfam" id="PF17802">
    <property type="entry name" value="SpaA"/>
    <property type="match status" value="1"/>
</dbReference>
<dbReference type="InterPro" id="IPR013783">
    <property type="entry name" value="Ig-like_fold"/>
</dbReference>
<gene>
    <name evidence="5" type="ORF">FHX76_001631</name>
</gene>
<keyword evidence="2" id="KW-0812">Transmembrane</keyword>
<reference evidence="5 6" key="1">
    <citation type="submission" date="2020-02" db="EMBL/GenBank/DDBJ databases">
        <title>Sequencing the genomes of 1000 actinobacteria strains.</title>
        <authorList>
            <person name="Klenk H.-P."/>
        </authorList>
    </citation>
    <scope>NUCLEOTIDE SEQUENCE [LARGE SCALE GENOMIC DNA]</scope>
    <source>
        <strain evidence="5 6">DSM 27960</strain>
    </source>
</reference>
<accession>A0A7X5R180</accession>
<evidence type="ECO:0000256" key="1">
    <source>
        <dbReference type="SAM" id="MobiDB-lite"/>
    </source>
</evidence>
<dbReference type="Proteomes" id="UP000541033">
    <property type="component" value="Unassembled WGS sequence"/>
</dbReference>
<feature type="transmembrane region" description="Helical" evidence="2">
    <location>
        <begin position="22"/>
        <end position="41"/>
    </location>
</feature>
<evidence type="ECO:0000313" key="5">
    <source>
        <dbReference type="EMBL" id="NIH53763.1"/>
    </source>
</evidence>
<keyword evidence="2" id="KW-0472">Membrane</keyword>
<dbReference type="GO" id="GO:0005975">
    <property type="term" value="P:carbohydrate metabolic process"/>
    <property type="evidence" value="ECO:0007669"/>
    <property type="project" value="UniProtKB-ARBA"/>
</dbReference>
<feature type="region of interest" description="Disordered" evidence="1">
    <location>
        <begin position="45"/>
        <end position="85"/>
    </location>
</feature>
<dbReference type="RefSeq" id="WP_167149641.1">
    <property type="nucleotide sequence ID" value="NZ_JAAMOX010000001.1"/>
</dbReference>
<dbReference type="Gene3D" id="2.60.40.10">
    <property type="entry name" value="Immunoglobulins"/>
    <property type="match status" value="1"/>
</dbReference>
<evidence type="ECO:0000259" key="4">
    <source>
        <dbReference type="Pfam" id="PF25549"/>
    </source>
</evidence>
<dbReference type="InterPro" id="IPR041033">
    <property type="entry name" value="SpaA_PFL_dom_1"/>
</dbReference>
<evidence type="ECO:0000313" key="6">
    <source>
        <dbReference type="Proteomes" id="UP000541033"/>
    </source>
</evidence>
<feature type="domain" description="DUF7927" evidence="4">
    <location>
        <begin position="474"/>
        <end position="603"/>
    </location>
</feature>
<dbReference type="Pfam" id="PF25549">
    <property type="entry name" value="DUF7927"/>
    <property type="match status" value="1"/>
</dbReference>
<keyword evidence="6" id="KW-1185">Reference proteome</keyword>
<feature type="transmembrane region" description="Helical" evidence="2">
    <location>
        <begin position="734"/>
        <end position="754"/>
    </location>
</feature>
<sequence length="766" mass="79941">MNQPNILQPHHKRDTGWKATRLLSRVMCGLVMMGALIAGTLPANAEQPRPATVKTDATRADSVTRAYAPPSMPKTPGLTATGQMPAGFGDLTVNVDTPGDFMEFSTDGTGVGAGTRQRVDSPSDPYPVTPETEACLFNNGQPLAVGVAQDCGVSQFVTLTWERPQINPVIYFGPATRNTGFDIADFAYQAYWNPSIAKIDGAPADVDRLVELRRSGQSVYPAFSNGAFNYDGPEFPISATGARSLTLVNGTYIYSTVQISGLVSEVTVELRNTAMVTMQNATQSAVIPRVSTAATTAVYPVIPASDLSITKTAPATVAAGQTVEWSIDVAAADLGTRSLTWDNVDSRITPASHGFLVRDAVPSSVTNPQLVSAPDGCSLSGYDLLCAAPPEGWQLQAATEADTNVQIVGGDKTKPIPAVLTQGQPFHIVLSGTAPRTPGTTIVNRAQVLGTDVDINLQNNSAESVTRVLSPDWSIAKSVSVPEGTYANPGDRVDYAVEAISASGDVDGVTLTDDLTHVLDSADFVSGSARLTIADDAAIVIDDPTGNILSAGPFLLPSGKHATLTYSVRLNADAWSSTLRNTVTGDGSAAPATCAVAPLGQECQTETPSTARVVIEKVSAAGQDSRPLDGAAFRILHDDAGSPGAALAIDTVKPSTVVGQFEAKNITPGFYWLEELKAPAGYELLPGAIQFEVKANGELLLTSGADSLISIRRNALVIADVRALTLPDAGGQSLGAAPFIVGGLLAGGSLLVAIRARQRKTRSMLS</sequence>
<comment type="caution">
    <text evidence="5">The sequence shown here is derived from an EMBL/GenBank/DDBJ whole genome shotgun (WGS) entry which is preliminary data.</text>
</comment>
<dbReference type="EMBL" id="JAAMOX010000001">
    <property type="protein sequence ID" value="NIH53763.1"/>
    <property type="molecule type" value="Genomic_DNA"/>
</dbReference>
<name>A0A7X5R180_9MICO</name>
<evidence type="ECO:0000256" key="2">
    <source>
        <dbReference type="SAM" id="Phobius"/>
    </source>
</evidence>
<dbReference type="InterPro" id="IPR057687">
    <property type="entry name" value="DUF7927"/>
</dbReference>
<proteinExistence type="predicted"/>
<dbReference type="AlphaFoldDB" id="A0A7X5R180"/>
<evidence type="ECO:0008006" key="7">
    <source>
        <dbReference type="Google" id="ProtNLM"/>
    </source>
</evidence>
<organism evidence="5 6">
    <name type="scientific">Lysinibacter cavernae</name>
    <dbReference type="NCBI Taxonomy" id="1640652"/>
    <lineage>
        <taxon>Bacteria</taxon>
        <taxon>Bacillati</taxon>
        <taxon>Actinomycetota</taxon>
        <taxon>Actinomycetes</taxon>
        <taxon>Micrococcales</taxon>
        <taxon>Microbacteriaceae</taxon>
        <taxon>Lysinibacter</taxon>
    </lineage>
</organism>
<feature type="domain" description="SpaA-like prealbumin fold" evidence="3">
    <location>
        <begin position="613"/>
        <end position="697"/>
    </location>
</feature>
<keyword evidence="2" id="KW-1133">Transmembrane helix</keyword>
<evidence type="ECO:0000259" key="3">
    <source>
        <dbReference type="Pfam" id="PF17802"/>
    </source>
</evidence>